<feature type="domain" description="N-acetyltransferase" evidence="1">
    <location>
        <begin position="13"/>
        <end position="177"/>
    </location>
</feature>
<dbReference type="PANTHER" id="PTHR43328">
    <property type="entry name" value="ACETYLTRANSFERASE-RELATED"/>
    <property type="match status" value="1"/>
</dbReference>
<comment type="caution">
    <text evidence="2">The sequence shown here is derived from an EMBL/GenBank/DDBJ whole genome shotgun (WGS) entry which is preliminary data.</text>
</comment>
<dbReference type="Pfam" id="PF13302">
    <property type="entry name" value="Acetyltransf_3"/>
    <property type="match status" value="1"/>
</dbReference>
<dbReference type="Gene3D" id="3.40.630.30">
    <property type="match status" value="1"/>
</dbReference>
<gene>
    <name evidence="2" type="ORF">IP90_00522</name>
</gene>
<dbReference type="EMBL" id="VLKN01000001">
    <property type="protein sequence ID" value="TWI06257.1"/>
    <property type="molecule type" value="Genomic_DNA"/>
</dbReference>
<name>A0A562LF71_9GAMM</name>
<evidence type="ECO:0000313" key="2">
    <source>
        <dbReference type="EMBL" id="TWI06257.1"/>
    </source>
</evidence>
<dbReference type="InterPro" id="IPR000182">
    <property type="entry name" value="GNAT_dom"/>
</dbReference>
<accession>A0A562LF71</accession>
<dbReference type="SUPFAM" id="SSF55729">
    <property type="entry name" value="Acyl-CoA N-acyltransferases (Nat)"/>
    <property type="match status" value="1"/>
</dbReference>
<organism evidence="2 3">
    <name type="scientific">Luteimonas cucumeris</name>
    <dbReference type="NCBI Taxonomy" id="985012"/>
    <lineage>
        <taxon>Bacteria</taxon>
        <taxon>Pseudomonadati</taxon>
        <taxon>Pseudomonadota</taxon>
        <taxon>Gammaproteobacteria</taxon>
        <taxon>Lysobacterales</taxon>
        <taxon>Lysobacteraceae</taxon>
        <taxon>Luteimonas</taxon>
    </lineage>
</organism>
<proteinExistence type="predicted"/>
<dbReference type="GO" id="GO:0016747">
    <property type="term" value="F:acyltransferase activity, transferring groups other than amino-acyl groups"/>
    <property type="evidence" value="ECO:0007669"/>
    <property type="project" value="InterPro"/>
</dbReference>
<dbReference type="InterPro" id="IPR016181">
    <property type="entry name" value="Acyl_CoA_acyltransferase"/>
</dbReference>
<protein>
    <submittedName>
        <fullName evidence="2">RimJ/RimL family protein N-acetyltransferase</fullName>
    </submittedName>
</protein>
<dbReference type="AlphaFoldDB" id="A0A562LF71"/>
<evidence type="ECO:0000313" key="3">
    <source>
        <dbReference type="Proteomes" id="UP000315167"/>
    </source>
</evidence>
<evidence type="ECO:0000259" key="1">
    <source>
        <dbReference type="PROSITE" id="PS51186"/>
    </source>
</evidence>
<dbReference type="PROSITE" id="PS51186">
    <property type="entry name" value="GNAT"/>
    <property type="match status" value="1"/>
</dbReference>
<reference evidence="2 3" key="1">
    <citation type="journal article" date="2015" name="Stand. Genomic Sci.">
        <title>Genomic Encyclopedia of Bacterial and Archaeal Type Strains, Phase III: the genomes of soil and plant-associated and newly described type strains.</title>
        <authorList>
            <person name="Whitman W.B."/>
            <person name="Woyke T."/>
            <person name="Klenk H.P."/>
            <person name="Zhou Y."/>
            <person name="Lilburn T.G."/>
            <person name="Beck B.J."/>
            <person name="De Vos P."/>
            <person name="Vandamme P."/>
            <person name="Eisen J.A."/>
            <person name="Garrity G."/>
            <person name="Hugenholtz P."/>
            <person name="Kyrpides N.C."/>
        </authorList>
    </citation>
    <scope>NUCLEOTIDE SEQUENCE [LARGE SCALE GENOMIC DNA]</scope>
    <source>
        <strain evidence="2 3">CGMCC 1.10821</strain>
    </source>
</reference>
<dbReference type="Proteomes" id="UP000315167">
    <property type="component" value="Unassembled WGS sequence"/>
</dbReference>
<keyword evidence="3" id="KW-1185">Reference proteome</keyword>
<keyword evidence="2" id="KW-0808">Transferase</keyword>
<dbReference type="PANTHER" id="PTHR43328:SF1">
    <property type="entry name" value="N-ACETYLTRANSFERASE DOMAIN-CONTAINING PROTEIN"/>
    <property type="match status" value="1"/>
</dbReference>
<dbReference type="RefSeq" id="WP_242007454.1">
    <property type="nucleotide sequence ID" value="NZ_VLKN01000001.1"/>
</dbReference>
<sequence>MNRVDAIDIGGGLRLRTWRQEDLHALLRHADDEQVARGLSERFPSPYTRADGEAFLAGDVVDFSDPVFAIEIAGEACGGIGARPGQNERGHSAELGYWLGRAFWRRGHMTRVVAAFVPWLMRELHLHRLQAGVLDFNTASARVLSKNGFATEGVQRQAIRKRDRYHDLHLFARLRSE</sequence>